<dbReference type="InterPro" id="IPR011990">
    <property type="entry name" value="TPR-like_helical_dom_sf"/>
</dbReference>
<dbReference type="SMART" id="SM00028">
    <property type="entry name" value="TPR"/>
    <property type="match status" value="3"/>
</dbReference>
<organism evidence="1">
    <name type="scientific">marine sediment metagenome</name>
    <dbReference type="NCBI Taxonomy" id="412755"/>
    <lineage>
        <taxon>unclassified sequences</taxon>
        <taxon>metagenomes</taxon>
        <taxon>ecological metagenomes</taxon>
    </lineage>
</organism>
<feature type="non-terminal residue" evidence="1">
    <location>
        <position position="260"/>
    </location>
</feature>
<dbReference type="PANTHER" id="PTHR44809">
    <property type="match status" value="1"/>
</dbReference>
<dbReference type="Gene3D" id="1.25.40.10">
    <property type="entry name" value="Tetratricopeptide repeat domain"/>
    <property type="match status" value="2"/>
</dbReference>
<dbReference type="EMBL" id="BARS01033667">
    <property type="protein sequence ID" value="GAG27558.1"/>
    <property type="molecule type" value="Genomic_DNA"/>
</dbReference>
<name>X0WSS4_9ZZZZ</name>
<dbReference type="PANTHER" id="PTHR44809:SF1">
    <property type="entry name" value="PROTEIN O-MANNOSYL-TRANSFERASE TMTC1"/>
    <property type="match status" value="1"/>
</dbReference>
<gene>
    <name evidence="1" type="ORF">S01H1_52110</name>
</gene>
<dbReference type="SUPFAM" id="SSF48452">
    <property type="entry name" value="TPR-like"/>
    <property type="match status" value="1"/>
</dbReference>
<comment type="caution">
    <text evidence="1">The sequence shown here is derived from an EMBL/GenBank/DDBJ whole genome shotgun (WGS) entry which is preliminary data.</text>
</comment>
<reference evidence="1" key="1">
    <citation type="journal article" date="2014" name="Front. Microbiol.">
        <title>High frequency of phylogenetically diverse reductive dehalogenase-homologous genes in deep subseafloor sedimentary metagenomes.</title>
        <authorList>
            <person name="Kawai M."/>
            <person name="Futagami T."/>
            <person name="Toyoda A."/>
            <person name="Takaki Y."/>
            <person name="Nishi S."/>
            <person name="Hori S."/>
            <person name="Arai W."/>
            <person name="Tsubouchi T."/>
            <person name="Morono Y."/>
            <person name="Uchiyama I."/>
            <person name="Ito T."/>
            <person name="Fujiyama A."/>
            <person name="Inagaki F."/>
            <person name="Takami H."/>
        </authorList>
    </citation>
    <scope>NUCLEOTIDE SEQUENCE</scope>
    <source>
        <strain evidence="1">Expedition CK06-06</strain>
    </source>
</reference>
<dbReference type="Pfam" id="PF13432">
    <property type="entry name" value="TPR_16"/>
    <property type="match status" value="1"/>
</dbReference>
<dbReference type="InterPro" id="IPR052943">
    <property type="entry name" value="TMTC_O-mannosyl-trnsfr"/>
</dbReference>
<dbReference type="InterPro" id="IPR019734">
    <property type="entry name" value="TPR_rpt"/>
</dbReference>
<evidence type="ECO:0000313" key="1">
    <source>
        <dbReference type="EMBL" id="GAG27558.1"/>
    </source>
</evidence>
<dbReference type="AlphaFoldDB" id="X0WSS4"/>
<proteinExistence type="predicted"/>
<dbReference type="PROSITE" id="PS50005">
    <property type="entry name" value="TPR"/>
    <property type="match status" value="1"/>
</dbReference>
<evidence type="ECO:0008006" key="2">
    <source>
        <dbReference type="Google" id="ProtNLM"/>
    </source>
</evidence>
<protein>
    <recommendedName>
        <fullName evidence="2">Tetratricopeptide repeat protein</fullName>
    </recommendedName>
</protein>
<dbReference type="SUPFAM" id="SSF52266">
    <property type="entry name" value="SGNH hydrolase"/>
    <property type="match status" value="1"/>
</dbReference>
<dbReference type="Pfam" id="PF14559">
    <property type="entry name" value="TPR_19"/>
    <property type="match status" value="1"/>
</dbReference>
<dbReference type="Pfam" id="PF13181">
    <property type="entry name" value="TPR_8"/>
    <property type="match status" value="1"/>
</dbReference>
<sequence>LLAEARSNLEAGDAAAAMTRLEEARDLAPHYAEIHFHLGQAYDALSRYDDARASYVRARDTDGMPGRAMSAINAVIRELAVDEDALLLDVERVFEQASPHGLTGFNLIEDYVHPKPEGHRLIAYELWRFILERGLLGEARNADAELFRAALDEVEAEPATGTAAPAAAEEATTPDMLFNLAVVLENQGLIDEAMEKYRACLRLEPRHAVARTNLALLLNRRRFFTEAEQEFRTAIKQMPQDVRPRVGLGEALRQQGHFDK</sequence>
<accession>X0WSS4</accession>
<feature type="non-terminal residue" evidence="1">
    <location>
        <position position="1"/>
    </location>
</feature>